<keyword evidence="20" id="KW-1185">Reference proteome</keyword>
<evidence type="ECO:0000256" key="1">
    <source>
        <dbReference type="ARBA" id="ARBA00004609"/>
    </source>
</evidence>
<keyword evidence="4" id="KW-1003">Cell membrane</keyword>
<keyword evidence="13" id="KW-0325">Glycoprotein</keyword>
<evidence type="ECO:0000256" key="7">
    <source>
        <dbReference type="ARBA" id="ARBA00022622"/>
    </source>
</evidence>
<evidence type="ECO:0000256" key="9">
    <source>
        <dbReference type="ARBA" id="ARBA00022729"/>
    </source>
</evidence>
<comment type="similarity">
    <text evidence="3">Belongs to the RBT5 family.</text>
</comment>
<evidence type="ECO:0000256" key="12">
    <source>
        <dbReference type="ARBA" id="ARBA00023157"/>
    </source>
</evidence>
<keyword evidence="12 15" id="KW-1015">Disulfide bond</keyword>
<evidence type="ECO:0000256" key="13">
    <source>
        <dbReference type="ARBA" id="ARBA00023180"/>
    </source>
</evidence>
<dbReference type="PROSITE" id="PS52012">
    <property type="entry name" value="CFEM"/>
    <property type="match status" value="1"/>
</dbReference>
<dbReference type="GO" id="GO:0046872">
    <property type="term" value="F:metal ion binding"/>
    <property type="evidence" value="ECO:0007669"/>
    <property type="project" value="UniProtKB-UniRule"/>
</dbReference>
<reference evidence="19" key="1">
    <citation type="journal article" date="2023" name="Mol. Phylogenet. Evol.">
        <title>Genome-scale phylogeny and comparative genomics of the fungal order Sordariales.</title>
        <authorList>
            <person name="Hensen N."/>
            <person name="Bonometti L."/>
            <person name="Westerberg I."/>
            <person name="Brannstrom I.O."/>
            <person name="Guillou S."/>
            <person name="Cros-Aarteil S."/>
            <person name="Calhoun S."/>
            <person name="Haridas S."/>
            <person name="Kuo A."/>
            <person name="Mondo S."/>
            <person name="Pangilinan J."/>
            <person name="Riley R."/>
            <person name="LaButti K."/>
            <person name="Andreopoulos B."/>
            <person name="Lipzen A."/>
            <person name="Chen C."/>
            <person name="Yan M."/>
            <person name="Daum C."/>
            <person name="Ng V."/>
            <person name="Clum A."/>
            <person name="Steindorff A."/>
            <person name="Ohm R.A."/>
            <person name="Martin F."/>
            <person name="Silar P."/>
            <person name="Natvig D.O."/>
            <person name="Lalanne C."/>
            <person name="Gautier V."/>
            <person name="Ament-Velasquez S.L."/>
            <person name="Kruys A."/>
            <person name="Hutchinson M.I."/>
            <person name="Powell A.J."/>
            <person name="Barry K."/>
            <person name="Miller A.N."/>
            <person name="Grigoriev I.V."/>
            <person name="Debuchy R."/>
            <person name="Gladieux P."/>
            <person name="Hiltunen Thoren M."/>
            <person name="Johannesson H."/>
        </authorList>
    </citation>
    <scope>NUCLEOTIDE SEQUENCE</scope>
    <source>
        <strain evidence="19">CBS 955.72</strain>
    </source>
</reference>
<keyword evidence="5" id="KW-0964">Secreted</keyword>
<evidence type="ECO:0000256" key="8">
    <source>
        <dbReference type="ARBA" id="ARBA00022723"/>
    </source>
</evidence>
<dbReference type="Pfam" id="PF05730">
    <property type="entry name" value="CFEM"/>
    <property type="match status" value="1"/>
</dbReference>
<dbReference type="GO" id="GO:0005576">
    <property type="term" value="C:extracellular region"/>
    <property type="evidence" value="ECO:0007669"/>
    <property type="project" value="UniProtKB-SubCell"/>
</dbReference>
<dbReference type="GO" id="GO:0005886">
    <property type="term" value="C:plasma membrane"/>
    <property type="evidence" value="ECO:0007669"/>
    <property type="project" value="UniProtKB-SubCell"/>
</dbReference>
<dbReference type="AlphaFoldDB" id="A0AAJ0HI34"/>
<evidence type="ECO:0000256" key="17">
    <source>
        <dbReference type="SAM" id="SignalP"/>
    </source>
</evidence>
<feature type="binding site" description="axial binding residue" evidence="15">
    <location>
        <position position="45"/>
    </location>
    <ligand>
        <name>heme</name>
        <dbReference type="ChEBI" id="CHEBI:30413"/>
    </ligand>
    <ligandPart>
        <name>Fe</name>
        <dbReference type="ChEBI" id="CHEBI:18248"/>
    </ligandPart>
</feature>
<evidence type="ECO:0000256" key="11">
    <source>
        <dbReference type="ARBA" id="ARBA00023136"/>
    </source>
</evidence>
<sequence>MKLCATLLSLALATVAIAQAPSLPTCAQGCANDYLLNGIGDCGTDPKCICANADFIVGISCCLAGACEPADQSSAVNFASLFCSGQGVTTLPTTVSCATTSGGTAAATNSASTTASGATTAKTSASSGPSSTGAGGAAATTSSSLSTNFGPRQTAAPIMGAIGGIMAAVAML</sequence>
<evidence type="ECO:0000256" key="14">
    <source>
        <dbReference type="ARBA" id="ARBA00023288"/>
    </source>
</evidence>
<comment type="caution">
    <text evidence="15">Lacks conserved residue(s) required for the propagation of feature annotation.</text>
</comment>
<feature type="compositionally biased region" description="Low complexity" evidence="16">
    <location>
        <begin position="118"/>
        <end position="147"/>
    </location>
</feature>
<dbReference type="GO" id="GO:0098552">
    <property type="term" value="C:side of membrane"/>
    <property type="evidence" value="ECO:0007669"/>
    <property type="project" value="UniProtKB-KW"/>
</dbReference>
<keyword evidence="9 17" id="KW-0732">Signal</keyword>
<evidence type="ECO:0000256" key="6">
    <source>
        <dbReference type="ARBA" id="ARBA00022617"/>
    </source>
</evidence>
<dbReference type="EMBL" id="JAUIQD010000004">
    <property type="protein sequence ID" value="KAK3352812.1"/>
    <property type="molecule type" value="Genomic_DNA"/>
</dbReference>
<name>A0AAJ0HI34_9PEZI</name>
<feature type="region of interest" description="Disordered" evidence="16">
    <location>
        <begin position="118"/>
        <end position="148"/>
    </location>
</feature>
<evidence type="ECO:0000256" key="4">
    <source>
        <dbReference type="ARBA" id="ARBA00022475"/>
    </source>
</evidence>
<dbReference type="Proteomes" id="UP001275084">
    <property type="component" value="Unassembled WGS sequence"/>
</dbReference>
<organism evidence="19 20">
    <name type="scientific">Lasiosphaeria hispida</name>
    <dbReference type="NCBI Taxonomy" id="260671"/>
    <lineage>
        <taxon>Eukaryota</taxon>
        <taxon>Fungi</taxon>
        <taxon>Dikarya</taxon>
        <taxon>Ascomycota</taxon>
        <taxon>Pezizomycotina</taxon>
        <taxon>Sordariomycetes</taxon>
        <taxon>Sordariomycetidae</taxon>
        <taxon>Sordariales</taxon>
        <taxon>Lasiosphaeriaceae</taxon>
        <taxon>Lasiosphaeria</taxon>
    </lineage>
</organism>
<dbReference type="PANTHER" id="PTHR37928">
    <property type="entry name" value="CFEM DOMAIN PROTEIN (AFU_ORTHOLOGUE AFUA_6G14090)"/>
    <property type="match status" value="1"/>
</dbReference>
<evidence type="ECO:0000256" key="16">
    <source>
        <dbReference type="SAM" id="MobiDB-lite"/>
    </source>
</evidence>
<comment type="subcellular location">
    <subcellularLocation>
        <location evidence="1">Cell membrane</location>
        <topology evidence="1">Lipid-anchor</topology>
        <topology evidence="1">GPI-anchor</topology>
    </subcellularLocation>
    <subcellularLocation>
        <location evidence="2">Secreted</location>
    </subcellularLocation>
</comment>
<feature type="chain" id="PRO_5042472144" description="CFEM domain-containing protein" evidence="17">
    <location>
        <begin position="19"/>
        <end position="172"/>
    </location>
</feature>
<gene>
    <name evidence="19" type="ORF">B0T25DRAFT_542838</name>
</gene>
<feature type="disulfide bond" evidence="15">
    <location>
        <begin position="50"/>
        <end position="83"/>
    </location>
</feature>
<evidence type="ECO:0000313" key="20">
    <source>
        <dbReference type="Proteomes" id="UP001275084"/>
    </source>
</evidence>
<dbReference type="InterPro" id="IPR051735">
    <property type="entry name" value="CFEM_domain"/>
</dbReference>
<dbReference type="PANTHER" id="PTHR37928:SF2">
    <property type="entry name" value="GPI ANCHORED CFEM DOMAIN PROTEIN (AFU_ORTHOLOGUE AFUA_6G10580)"/>
    <property type="match status" value="1"/>
</dbReference>
<evidence type="ECO:0000313" key="19">
    <source>
        <dbReference type="EMBL" id="KAK3352812.1"/>
    </source>
</evidence>
<keyword evidence="14" id="KW-0449">Lipoprotein</keyword>
<proteinExistence type="inferred from homology"/>
<evidence type="ECO:0000256" key="10">
    <source>
        <dbReference type="ARBA" id="ARBA00023004"/>
    </source>
</evidence>
<evidence type="ECO:0000256" key="3">
    <source>
        <dbReference type="ARBA" id="ARBA00010031"/>
    </source>
</evidence>
<evidence type="ECO:0000256" key="5">
    <source>
        <dbReference type="ARBA" id="ARBA00022525"/>
    </source>
</evidence>
<dbReference type="InterPro" id="IPR008427">
    <property type="entry name" value="Extracellular_membr_CFEM_dom"/>
</dbReference>
<comment type="caution">
    <text evidence="19">The sequence shown here is derived from an EMBL/GenBank/DDBJ whole genome shotgun (WGS) entry which is preliminary data.</text>
</comment>
<reference evidence="19" key="2">
    <citation type="submission" date="2023-06" db="EMBL/GenBank/DDBJ databases">
        <authorList>
            <consortium name="Lawrence Berkeley National Laboratory"/>
            <person name="Haridas S."/>
            <person name="Hensen N."/>
            <person name="Bonometti L."/>
            <person name="Westerberg I."/>
            <person name="Brannstrom I.O."/>
            <person name="Guillou S."/>
            <person name="Cros-Aarteil S."/>
            <person name="Calhoun S."/>
            <person name="Kuo A."/>
            <person name="Mondo S."/>
            <person name="Pangilinan J."/>
            <person name="Riley R."/>
            <person name="Labutti K."/>
            <person name="Andreopoulos B."/>
            <person name="Lipzen A."/>
            <person name="Chen C."/>
            <person name="Yanf M."/>
            <person name="Daum C."/>
            <person name="Ng V."/>
            <person name="Clum A."/>
            <person name="Steindorff A."/>
            <person name="Ohm R."/>
            <person name="Martin F."/>
            <person name="Silar P."/>
            <person name="Natvig D."/>
            <person name="Lalanne C."/>
            <person name="Gautier V."/>
            <person name="Ament-Velasquez S.L."/>
            <person name="Kruys A."/>
            <person name="Hutchinson M.I."/>
            <person name="Powell A.J."/>
            <person name="Barry K."/>
            <person name="Miller A.N."/>
            <person name="Grigoriev I.V."/>
            <person name="Debuchy R."/>
            <person name="Gladieux P."/>
            <person name="Thoren M.H."/>
            <person name="Johannesson H."/>
        </authorList>
    </citation>
    <scope>NUCLEOTIDE SEQUENCE</scope>
    <source>
        <strain evidence="19">CBS 955.72</strain>
    </source>
</reference>
<keyword evidence="6 15" id="KW-0349">Heme</keyword>
<feature type="domain" description="CFEM" evidence="18">
    <location>
        <begin position="1"/>
        <end position="111"/>
    </location>
</feature>
<protein>
    <recommendedName>
        <fullName evidence="18">CFEM domain-containing protein</fullName>
    </recommendedName>
</protein>
<keyword evidence="7" id="KW-0336">GPI-anchor</keyword>
<keyword evidence="10 15" id="KW-0408">Iron</keyword>
<keyword evidence="11" id="KW-0472">Membrane</keyword>
<evidence type="ECO:0000259" key="18">
    <source>
        <dbReference type="PROSITE" id="PS52012"/>
    </source>
</evidence>
<accession>A0AAJ0HI34</accession>
<evidence type="ECO:0000256" key="2">
    <source>
        <dbReference type="ARBA" id="ARBA00004613"/>
    </source>
</evidence>
<feature type="signal peptide" evidence="17">
    <location>
        <begin position="1"/>
        <end position="18"/>
    </location>
</feature>
<evidence type="ECO:0000256" key="15">
    <source>
        <dbReference type="PROSITE-ProRule" id="PRU01356"/>
    </source>
</evidence>
<keyword evidence="8 15" id="KW-0479">Metal-binding</keyword>